<dbReference type="PANTHER" id="PTHR36688:SF1">
    <property type="entry name" value="ENDONUCLEASE_EXONUCLEASE_PHOSPHATASE DOMAIN-CONTAINING PROTEIN"/>
    <property type="match status" value="1"/>
</dbReference>
<reference evidence="1 2" key="1">
    <citation type="journal article" date="2012" name="Genome Biol.">
        <title>Sequencing three crocodilian genomes to illuminate the evolution of archosaurs and amniotes.</title>
        <authorList>
            <person name="St John J.A."/>
            <person name="Braun E.L."/>
            <person name="Isberg S.R."/>
            <person name="Miles L.G."/>
            <person name="Chong A.Y."/>
            <person name="Gongora J."/>
            <person name="Dalzell P."/>
            <person name="Moran C."/>
            <person name="Bed'hom B."/>
            <person name="Abzhanov A."/>
            <person name="Burgess S.C."/>
            <person name="Cooksey A.M."/>
            <person name="Castoe T.A."/>
            <person name="Crawford N.G."/>
            <person name="Densmore L.D."/>
            <person name="Drew J.C."/>
            <person name="Edwards S.V."/>
            <person name="Faircloth B.C."/>
            <person name="Fujita M.K."/>
            <person name="Greenwold M.J."/>
            <person name="Hoffmann F.G."/>
            <person name="Howard J.M."/>
            <person name="Iguchi T."/>
            <person name="Janes D.E."/>
            <person name="Khan S.Y."/>
            <person name="Kohno S."/>
            <person name="de Koning A.J."/>
            <person name="Lance S.L."/>
            <person name="McCarthy F.M."/>
            <person name="McCormack J.E."/>
            <person name="Merchant M.E."/>
            <person name="Peterson D.G."/>
            <person name="Pollock D.D."/>
            <person name="Pourmand N."/>
            <person name="Raney B.J."/>
            <person name="Roessler K.A."/>
            <person name="Sanford J.R."/>
            <person name="Sawyer R.H."/>
            <person name="Schmidt C.J."/>
            <person name="Triplett E.W."/>
            <person name="Tuberville T.D."/>
            <person name="Venegas-Anaya M."/>
            <person name="Howard J.T."/>
            <person name="Jarvis E.D."/>
            <person name="Guillette L.J.Jr."/>
            <person name="Glenn T.C."/>
            <person name="Green R.E."/>
            <person name="Ray D.A."/>
        </authorList>
    </citation>
    <scope>NUCLEOTIDE SEQUENCE [LARGE SCALE GENOMIC DNA]</scope>
    <source>
        <strain evidence="1">KSC_2009_1</strain>
    </source>
</reference>
<evidence type="ECO:0000313" key="1">
    <source>
        <dbReference type="EMBL" id="KYO39102.1"/>
    </source>
</evidence>
<name>A0A151NQH9_ALLMI</name>
<evidence type="ECO:0000313" key="2">
    <source>
        <dbReference type="Proteomes" id="UP000050525"/>
    </source>
</evidence>
<protein>
    <recommendedName>
        <fullName evidence="3">Endonuclease/exonuclease/phosphatase domain-containing protein</fullName>
    </recommendedName>
</protein>
<evidence type="ECO:0008006" key="3">
    <source>
        <dbReference type="Google" id="ProtNLM"/>
    </source>
</evidence>
<dbReference type="InterPro" id="IPR036691">
    <property type="entry name" value="Endo/exonu/phosph_ase_sf"/>
</dbReference>
<dbReference type="Gene3D" id="3.60.10.10">
    <property type="entry name" value="Endonuclease/exonuclease/phosphatase"/>
    <property type="match status" value="1"/>
</dbReference>
<proteinExistence type="predicted"/>
<dbReference type="PANTHER" id="PTHR36688">
    <property type="entry name" value="ENDO/EXONUCLEASE/PHOSPHATASE DOMAIN-CONTAINING PROTEIN"/>
    <property type="match status" value="1"/>
</dbReference>
<dbReference type="AlphaFoldDB" id="A0A151NQH9"/>
<comment type="caution">
    <text evidence="1">The sequence shown here is derived from an EMBL/GenBank/DDBJ whole genome shotgun (WGS) entry which is preliminary data.</text>
</comment>
<accession>A0A151NQH9</accession>
<gene>
    <name evidence="1" type="ORF">Y1Q_0000114</name>
</gene>
<sequence length="151" mass="16839">MKYLWLALHLQHNGPSQACDKGQDHQEMSNMPVSFKKSSFFKTHGSDTAEVIQNKQQVIIGDLNNETNKDGEAVEAWSDTYPLSLIHDPKLPKSFNSGRWKQGYNPDPIFTSNTMAGISNKMVVDPIPHSQHRTIGIQIKAAVTSTTVPFC</sequence>
<dbReference type="SUPFAM" id="SSF56219">
    <property type="entry name" value="DNase I-like"/>
    <property type="match status" value="1"/>
</dbReference>
<keyword evidence="2" id="KW-1185">Reference proteome</keyword>
<dbReference type="EMBL" id="AKHW03002379">
    <property type="protein sequence ID" value="KYO39102.1"/>
    <property type="molecule type" value="Genomic_DNA"/>
</dbReference>
<dbReference type="Proteomes" id="UP000050525">
    <property type="component" value="Unassembled WGS sequence"/>
</dbReference>
<organism evidence="1 2">
    <name type="scientific">Alligator mississippiensis</name>
    <name type="common">American alligator</name>
    <dbReference type="NCBI Taxonomy" id="8496"/>
    <lineage>
        <taxon>Eukaryota</taxon>
        <taxon>Metazoa</taxon>
        <taxon>Chordata</taxon>
        <taxon>Craniata</taxon>
        <taxon>Vertebrata</taxon>
        <taxon>Euteleostomi</taxon>
        <taxon>Archelosauria</taxon>
        <taxon>Archosauria</taxon>
        <taxon>Crocodylia</taxon>
        <taxon>Alligatoridae</taxon>
        <taxon>Alligatorinae</taxon>
        <taxon>Alligator</taxon>
    </lineage>
</organism>
<dbReference type="InterPro" id="IPR052560">
    <property type="entry name" value="RdDP_mobile_element"/>
</dbReference>